<dbReference type="PANTHER" id="PTHR20958:SF6">
    <property type="entry name" value="GLYCINE N-ACYLTRANSFERASE-LIKE PROTEIN"/>
    <property type="match status" value="1"/>
</dbReference>
<dbReference type="PROSITE" id="PS51186">
    <property type="entry name" value="GNAT"/>
    <property type="match status" value="1"/>
</dbReference>
<keyword evidence="2" id="KW-0808">Transferase</keyword>
<reference evidence="2 3" key="1">
    <citation type="submission" date="2015-12" db="EMBL/GenBank/DDBJ databases">
        <title>The genome of Folsomia candida.</title>
        <authorList>
            <person name="Faddeeva A."/>
            <person name="Derks M.F."/>
            <person name="Anvar Y."/>
            <person name="Smit S."/>
            <person name="Van Straalen N."/>
            <person name="Roelofs D."/>
        </authorList>
    </citation>
    <scope>NUCLEOTIDE SEQUENCE [LARGE SCALE GENOMIC DNA]</scope>
    <source>
        <strain evidence="2 3">VU population</strain>
        <tissue evidence="2">Whole body</tissue>
    </source>
</reference>
<sequence>MGQFEEITAEHENSFEVVLKKKLPLTGQLLNVWRLKRQRKFTVANSVQFYIYSEDKVPLEGSLQDLFVLCVQEPNMHGLYSVIIHAPVSPTHEMITAFEGFVDWDRNPLFPAAPGPFTDKFLRSICLKRGGMPPKEHPCEAYALEVDKAMSGQCEYDYKENGDHVRVAGLTLKDVNQVMATELTRVWMHTKMKQQMELSISNLATAGVFVNDDLAAFAMLSPAGLMNNVWTEEPFRRRGLAVKVLQTLSHSVAAMGCTPMAECTVTNDTSRQLLKKLGFTFVQETNWVTFKKA</sequence>
<dbReference type="EMBL" id="LNIX01000032">
    <property type="protein sequence ID" value="OXA40819.1"/>
    <property type="molecule type" value="Genomic_DNA"/>
</dbReference>
<dbReference type="InterPro" id="IPR013653">
    <property type="entry name" value="GCN5-like_dom"/>
</dbReference>
<keyword evidence="3" id="KW-1185">Reference proteome</keyword>
<dbReference type="Gene3D" id="3.40.630.30">
    <property type="match status" value="1"/>
</dbReference>
<evidence type="ECO:0000259" key="1">
    <source>
        <dbReference type="PROSITE" id="PS51186"/>
    </source>
</evidence>
<dbReference type="PANTHER" id="PTHR20958">
    <property type="entry name" value="GLYCINE N-ACYLTRANSFERASE-LIKE PROTEIN"/>
    <property type="match status" value="1"/>
</dbReference>
<dbReference type="OrthoDB" id="61870at2759"/>
<protein>
    <submittedName>
        <fullName evidence="2">Aminoglycoside N(6')-acetyltransferase type 1</fullName>
    </submittedName>
</protein>
<organism evidence="2 3">
    <name type="scientific">Folsomia candida</name>
    <name type="common">Springtail</name>
    <dbReference type="NCBI Taxonomy" id="158441"/>
    <lineage>
        <taxon>Eukaryota</taxon>
        <taxon>Metazoa</taxon>
        <taxon>Ecdysozoa</taxon>
        <taxon>Arthropoda</taxon>
        <taxon>Hexapoda</taxon>
        <taxon>Collembola</taxon>
        <taxon>Entomobryomorpha</taxon>
        <taxon>Isotomoidea</taxon>
        <taxon>Isotomidae</taxon>
        <taxon>Proisotominae</taxon>
        <taxon>Folsomia</taxon>
    </lineage>
</organism>
<accession>A0A226D6I3</accession>
<dbReference type="InterPro" id="IPR000182">
    <property type="entry name" value="GNAT_dom"/>
</dbReference>
<dbReference type="InterPro" id="IPR016181">
    <property type="entry name" value="Acyl_CoA_acyltransferase"/>
</dbReference>
<dbReference type="Proteomes" id="UP000198287">
    <property type="component" value="Unassembled WGS sequence"/>
</dbReference>
<dbReference type="GO" id="GO:0016747">
    <property type="term" value="F:acyltransferase activity, transferring groups other than amino-acyl groups"/>
    <property type="evidence" value="ECO:0007669"/>
    <property type="project" value="InterPro"/>
</dbReference>
<dbReference type="AlphaFoldDB" id="A0A226D6I3"/>
<evidence type="ECO:0000313" key="3">
    <source>
        <dbReference type="Proteomes" id="UP000198287"/>
    </source>
</evidence>
<dbReference type="STRING" id="158441.A0A226D6I3"/>
<evidence type="ECO:0000313" key="2">
    <source>
        <dbReference type="EMBL" id="OXA40819.1"/>
    </source>
</evidence>
<dbReference type="Pfam" id="PF08445">
    <property type="entry name" value="FR47"/>
    <property type="match status" value="1"/>
</dbReference>
<proteinExistence type="predicted"/>
<gene>
    <name evidence="2" type="ORF">Fcan01_24555</name>
</gene>
<dbReference type="SUPFAM" id="SSF55729">
    <property type="entry name" value="Acyl-CoA N-acyltransferases (Nat)"/>
    <property type="match status" value="1"/>
</dbReference>
<comment type="caution">
    <text evidence="2">The sequence shown here is derived from an EMBL/GenBank/DDBJ whole genome shotgun (WGS) entry which is preliminary data.</text>
</comment>
<name>A0A226D6I3_FOLCA</name>
<dbReference type="OMA" id="HEMITAF"/>
<feature type="domain" description="N-acetyltransferase" evidence="1">
    <location>
        <begin position="165"/>
        <end position="293"/>
    </location>
</feature>
<dbReference type="InterPro" id="IPR053225">
    <property type="entry name" value="Acyl-CoA_N-acyltransferase"/>
</dbReference>